<dbReference type="RefSeq" id="WP_167949400.1">
    <property type="nucleotide sequence ID" value="NZ_BAAAPQ010000026.1"/>
</dbReference>
<proteinExistence type="predicted"/>
<dbReference type="InterPro" id="IPR013332">
    <property type="entry name" value="KPR_N"/>
</dbReference>
<feature type="domain" description="Ketopantoate reductase N-terminal" evidence="1">
    <location>
        <begin position="4"/>
        <end position="129"/>
    </location>
</feature>
<keyword evidence="2" id="KW-0560">Oxidoreductase</keyword>
<evidence type="ECO:0000313" key="2">
    <source>
        <dbReference type="EMBL" id="NJC55346.1"/>
    </source>
</evidence>
<keyword evidence="3" id="KW-1185">Reference proteome</keyword>
<sequence length="321" mass="34966">MKVLMFGRGVISTLYGWALERDGNEVDFYVRPGRAADFGPSVDLDIRDGRASRKGKPVQGAWPVTLREDLEADHDYDLVIVSVNHDQMDTAVDFLSTRIGGATVLIFNNIWTEPAAAVASLPRDQVVWGFPGGGGGYSDNTLHGGFAKSVFLGDVDGSSRTDRHRAVRELFTAAGFSISDVADFRSWLWFHVILDAGIMVGWLRMGSFDALVRSRPALREVVRLVREMIPVLRAKGGTSRLGSAAARYIPADIIGFAMHKLLTGDNLYTFIMDQAHATGHIDFEAQAIYPRDVLADARRLGVAVPRLEANEPAFGSGSGGD</sequence>
<name>A0A846RTQ5_9MICO</name>
<comment type="caution">
    <text evidence="2">The sequence shown here is derived from an EMBL/GenBank/DDBJ whole genome shotgun (WGS) entry which is preliminary data.</text>
</comment>
<dbReference type="Gene3D" id="3.40.50.720">
    <property type="entry name" value="NAD(P)-binding Rossmann-like Domain"/>
    <property type="match status" value="1"/>
</dbReference>
<dbReference type="EC" id="1.1.1.169" evidence="2"/>
<reference evidence="2 3" key="1">
    <citation type="submission" date="2020-03" db="EMBL/GenBank/DDBJ databases">
        <title>Sequencing the genomes of 1000 actinobacteria strains.</title>
        <authorList>
            <person name="Klenk H.-P."/>
        </authorList>
    </citation>
    <scope>NUCLEOTIDE SEQUENCE [LARGE SCALE GENOMIC DNA]</scope>
    <source>
        <strain evidence="2 3">DSM 18964</strain>
    </source>
</reference>
<dbReference type="AlphaFoldDB" id="A0A846RTQ5"/>
<accession>A0A846RTQ5</accession>
<dbReference type="Pfam" id="PF02558">
    <property type="entry name" value="ApbA"/>
    <property type="match status" value="1"/>
</dbReference>
<gene>
    <name evidence="2" type="ORF">BKA07_000381</name>
</gene>
<dbReference type="Proteomes" id="UP000576792">
    <property type="component" value="Unassembled WGS sequence"/>
</dbReference>
<dbReference type="EMBL" id="JAATJN010000001">
    <property type="protein sequence ID" value="NJC55346.1"/>
    <property type="molecule type" value="Genomic_DNA"/>
</dbReference>
<organism evidence="2 3">
    <name type="scientific">Brevibacterium marinum</name>
    <dbReference type="NCBI Taxonomy" id="418643"/>
    <lineage>
        <taxon>Bacteria</taxon>
        <taxon>Bacillati</taxon>
        <taxon>Actinomycetota</taxon>
        <taxon>Actinomycetes</taxon>
        <taxon>Micrococcales</taxon>
        <taxon>Brevibacteriaceae</taxon>
        <taxon>Brevibacterium</taxon>
    </lineage>
</organism>
<evidence type="ECO:0000313" key="3">
    <source>
        <dbReference type="Proteomes" id="UP000576792"/>
    </source>
</evidence>
<dbReference type="GO" id="GO:0008677">
    <property type="term" value="F:2-dehydropantoate 2-reductase activity"/>
    <property type="evidence" value="ECO:0007669"/>
    <property type="project" value="UniProtKB-EC"/>
</dbReference>
<protein>
    <submittedName>
        <fullName evidence="2">2-dehydropantoate 2-reductase</fullName>
        <ecNumber evidence="2">1.1.1.169</ecNumber>
    </submittedName>
</protein>
<evidence type="ECO:0000259" key="1">
    <source>
        <dbReference type="Pfam" id="PF02558"/>
    </source>
</evidence>